<dbReference type="AlphaFoldDB" id="A0A371G566"/>
<accession>A0A371G566</accession>
<evidence type="ECO:0008006" key="4">
    <source>
        <dbReference type="Google" id="ProtNLM"/>
    </source>
</evidence>
<sequence>MLAIQERPAQRQDPPITFTDEDYKGTIPHSNNPMVISVIIANYRVEKVLVDQGSLANILFWLAFQKLGFSESSLEECLRTFIDCRDAFAWTPTDMSSIDPDFLYHRLSISPRAHPVSQKKRRLGEEKKKGDLNKACPKDPYPLPSIDTLIDGASGCGLLSFMDAYISYNQIRIHLSDKSKTAFITAKGATY</sequence>
<organism evidence="2 3">
    <name type="scientific">Mucuna pruriens</name>
    <name type="common">Velvet bean</name>
    <name type="synonym">Dolichos pruriens</name>
    <dbReference type="NCBI Taxonomy" id="157652"/>
    <lineage>
        <taxon>Eukaryota</taxon>
        <taxon>Viridiplantae</taxon>
        <taxon>Streptophyta</taxon>
        <taxon>Embryophyta</taxon>
        <taxon>Tracheophyta</taxon>
        <taxon>Spermatophyta</taxon>
        <taxon>Magnoliopsida</taxon>
        <taxon>eudicotyledons</taxon>
        <taxon>Gunneridae</taxon>
        <taxon>Pentapetalae</taxon>
        <taxon>rosids</taxon>
        <taxon>fabids</taxon>
        <taxon>Fabales</taxon>
        <taxon>Fabaceae</taxon>
        <taxon>Papilionoideae</taxon>
        <taxon>50 kb inversion clade</taxon>
        <taxon>NPAAA clade</taxon>
        <taxon>indigoferoid/millettioid clade</taxon>
        <taxon>Phaseoleae</taxon>
        <taxon>Mucuna</taxon>
    </lineage>
</organism>
<evidence type="ECO:0000313" key="3">
    <source>
        <dbReference type="Proteomes" id="UP000257109"/>
    </source>
</evidence>
<comment type="caution">
    <text evidence="2">The sequence shown here is derived from an EMBL/GenBank/DDBJ whole genome shotgun (WGS) entry which is preliminary data.</text>
</comment>
<dbReference type="EMBL" id="QJKJ01006725">
    <property type="protein sequence ID" value="RDX85694.1"/>
    <property type="molecule type" value="Genomic_DNA"/>
</dbReference>
<evidence type="ECO:0000256" key="1">
    <source>
        <dbReference type="SAM" id="MobiDB-lite"/>
    </source>
</evidence>
<feature type="non-terminal residue" evidence="2">
    <location>
        <position position="1"/>
    </location>
</feature>
<keyword evidence="3" id="KW-1185">Reference proteome</keyword>
<dbReference type="PANTHER" id="PTHR24559:SF444">
    <property type="entry name" value="REVERSE TRANSCRIPTASE DOMAIN-CONTAINING PROTEIN"/>
    <property type="match status" value="1"/>
</dbReference>
<reference evidence="2" key="1">
    <citation type="submission" date="2018-05" db="EMBL/GenBank/DDBJ databases">
        <title>Draft genome of Mucuna pruriens seed.</title>
        <authorList>
            <person name="Nnadi N.E."/>
            <person name="Vos R."/>
            <person name="Hasami M.H."/>
            <person name="Devisetty U.K."/>
            <person name="Aguiy J.C."/>
        </authorList>
    </citation>
    <scope>NUCLEOTIDE SEQUENCE [LARGE SCALE GENOMIC DNA]</scope>
    <source>
        <strain evidence="2">JCA_2017</strain>
    </source>
</reference>
<dbReference type="InterPro" id="IPR043502">
    <property type="entry name" value="DNA/RNA_pol_sf"/>
</dbReference>
<dbReference type="Proteomes" id="UP000257109">
    <property type="component" value="Unassembled WGS sequence"/>
</dbReference>
<protein>
    <recommendedName>
        <fullName evidence="4">Reverse transcriptase domain-containing protein</fullName>
    </recommendedName>
</protein>
<dbReference type="OrthoDB" id="3863715at2759"/>
<proteinExistence type="predicted"/>
<dbReference type="InterPro" id="IPR043128">
    <property type="entry name" value="Rev_trsase/Diguanyl_cyclase"/>
</dbReference>
<evidence type="ECO:0000313" key="2">
    <source>
        <dbReference type="EMBL" id="RDX85694.1"/>
    </source>
</evidence>
<dbReference type="InterPro" id="IPR053134">
    <property type="entry name" value="RNA-dir_DNA_polymerase"/>
</dbReference>
<dbReference type="SUPFAM" id="SSF56672">
    <property type="entry name" value="DNA/RNA polymerases"/>
    <property type="match status" value="1"/>
</dbReference>
<feature type="region of interest" description="Disordered" evidence="1">
    <location>
        <begin position="1"/>
        <end position="25"/>
    </location>
</feature>
<dbReference type="Gene3D" id="3.10.10.10">
    <property type="entry name" value="HIV Type 1 Reverse Transcriptase, subunit A, domain 1"/>
    <property type="match status" value="1"/>
</dbReference>
<gene>
    <name evidence="2" type="ORF">CR513_33079</name>
</gene>
<dbReference type="Gene3D" id="3.30.70.270">
    <property type="match status" value="1"/>
</dbReference>
<dbReference type="PANTHER" id="PTHR24559">
    <property type="entry name" value="TRANSPOSON TY3-I GAG-POL POLYPROTEIN"/>
    <property type="match status" value="1"/>
</dbReference>
<name>A0A371G566_MUCPR</name>